<keyword evidence="2" id="KW-1185">Reference proteome</keyword>
<name>A0AAQ3QBT9_9LILI</name>
<protein>
    <submittedName>
        <fullName evidence="1">Uncharacterized protein</fullName>
    </submittedName>
</protein>
<evidence type="ECO:0000313" key="1">
    <source>
        <dbReference type="EMBL" id="WOL05084.1"/>
    </source>
</evidence>
<proteinExistence type="predicted"/>
<sequence length="131" mass="15404">MEMPSTNSIYYEPTPLSSILQHQLFCKKSYDVTLTQKPRNTKQFTQHFNYIMERILTKHSRNHLKRYIPCEQYSSSNASSHLKKIPCGTPKSIQHLDSRGVCKYNLLLNWNYWKSFRVEQCSTSLAKNSIP</sequence>
<accession>A0AAQ3QBT9</accession>
<organism evidence="1 2">
    <name type="scientific">Canna indica</name>
    <name type="common">Indian-shot</name>
    <dbReference type="NCBI Taxonomy" id="4628"/>
    <lineage>
        <taxon>Eukaryota</taxon>
        <taxon>Viridiplantae</taxon>
        <taxon>Streptophyta</taxon>
        <taxon>Embryophyta</taxon>
        <taxon>Tracheophyta</taxon>
        <taxon>Spermatophyta</taxon>
        <taxon>Magnoliopsida</taxon>
        <taxon>Liliopsida</taxon>
        <taxon>Zingiberales</taxon>
        <taxon>Cannaceae</taxon>
        <taxon>Canna</taxon>
    </lineage>
</organism>
<dbReference type="EMBL" id="CP136893">
    <property type="protein sequence ID" value="WOL05084.1"/>
    <property type="molecule type" value="Genomic_DNA"/>
</dbReference>
<reference evidence="1 2" key="1">
    <citation type="submission" date="2023-10" db="EMBL/GenBank/DDBJ databases">
        <title>Chromosome-scale genome assembly provides insights into flower coloration mechanisms of Canna indica.</title>
        <authorList>
            <person name="Li C."/>
        </authorList>
    </citation>
    <scope>NUCLEOTIDE SEQUENCE [LARGE SCALE GENOMIC DNA]</scope>
    <source>
        <tissue evidence="1">Flower</tissue>
    </source>
</reference>
<gene>
    <name evidence="1" type="ORF">Cni_G13808</name>
</gene>
<evidence type="ECO:0000313" key="2">
    <source>
        <dbReference type="Proteomes" id="UP001327560"/>
    </source>
</evidence>
<dbReference type="AlphaFoldDB" id="A0AAQ3QBT9"/>
<dbReference type="Proteomes" id="UP001327560">
    <property type="component" value="Chromosome 4"/>
</dbReference>